<dbReference type="OrthoDB" id="9774495at2"/>
<dbReference type="RefSeq" id="WP_135545679.1">
    <property type="nucleotide sequence ID" value="NZ_SPQQ01000002.1"/>
</dbReference>
<dbReference type="PANTHER" id="PTHR48097:SF9">
    <property type="entry name" value="L-THREONINE ALDOLASE"/>
    <property type="match status" value="1"/>
</dbReference>
<evidence type="ECO:0000256" key="4">
    <source>
        <dbReference type="ARBA" id="ARBA00023239"/>
    </source>
</evidence>
<keyword evidence="8" id="KW-1185">Reference proteome</keyword>
<accession>A0A4Z0RAF6</accession>
<proteinExistence type="inferred from homology"/>
<dbReference type="GO" id="GO:0005829">
    <property type="term" value="C:cytosol"/>
    <property type="evidence" value="ECO:0007669"/>
    <property type="project" value="TreeGrafter"/>
</dbReference>
<keyword evidence="3" id="KW-0663">Pyridoxal phosphate</keyword>
<evidence type="ECO:0000256" key="1">
    <source>
        <dbReference type="ARBA" id="ARBA00001933"/>
    </source>
</evidence>
<evidence type="ECO:0000313" key="7">
    <source>
        <dbReference type="EMBL" id="TGE39424.1"/>
    </source>
</evidence>
<dbReference type="CDD" id="cd06502">
    <property type="entry name" value="TA_like"/>
    <property type="match status" value="1"/>
</dbReference>
<dbReference type="SUPFAM" id="SSF53383">
    <property type="entry name" value="PLP-dependent transferases"/>
    <property type="match status" value="1"/>
</dbReference>
<comment type="caution">
    <text evidence="7">The sequence shown here is derived from an EMBL/GenBank/DDBJ whole genome shotgun (WGS) entry which is preliminary data.</text>
</comment>
<dbReference type="Proteomes" id="UP000298460">
    <property type="component" value="Unassembled WGS sequence"/>
</dbReference>
<dbReference type="Gene3D" id="3.40.640.10">
    <property type="entry name" value="Type I PLP-dependent aspartate aminotransferase-like (Major domain)"/>
    <property type="match status" value="1"/>
</dbReference>
<dbReference type="FunFam" id="3.40.640.10:FF:000030">
    <property type="entry name" value="Low-specificity L-threonine aldolase"/>
    <property type="match status" value="1"/>
</dbReference>
<dbReference type="GO" id="GO:0008732">
    <property type="term" value="F:L-allo-threonine aldolase activity"/>
    <property type="evidence" value="ECO:0007669"/>
    <property type="project" value="TreeGrafter"/>
</dbReference>
<evidence type="ECO:0000256" key="2">
    <source>
        <dbReference type="ARBA" id="ARBA00006966"/>
    </source>
</evidence>
<dbReference type="InterPro" id="IPR023603">
    <property type="entry name" value="Low_specificity_L-TA-like"/>
</dbReference>
<dbReference type="InterPro" id="IPR015421">
    <property type="entry name" value="PyrdxlP-dep_Trfase_major"/>
</dbReference>
<comment type="cofactor">
    <cofactor evidence="1">
        <name>pyridoxal 5'-phosphate</name>
        <dbReference type="ChEBI" id="CHEBI:597326"/>
    </cofactor>
</comment>
<evidence type="ECO:0000313" key="8">
    <source>
        <dbReference type="Proteomes" id="UP000298460"/>
    </source>
</evidence>
<dbReference type="PANTHER" id="PTHR48097">
    <property type="entry name" value="L-THREONINE ALDOLASE-RELATED"/>
    <property type="match status" value="1"/>
</dbReference>
<dbReference type="InterPro" id="IPR015424">
    <property type="entry name" value="PyrdxlP-dep_Trfase"/>
</dbReference>
<evidence type="ECO:0000256" key="3">
    <source>
        <dbReference type="ARBA" id="ARBA00022898"/>
    </source>
</evidence>
<feature type="modified residue" description="N6-(pyridoxal phosphate)lysine" evidence="5">
    <location>
        <position position="198"/>
    </location>
</feature>
<dbReference type="PIRSF" id="PIRSF017617">
    <property type="entry name" value="Thr_aldolase"/>
    <property type="match status" value="1"/>
</dbReference>
<evidence type="ECO:0000259" key="6">
    <source>
        <dbReference type="Pfam" id="PF01212"/>
    </source>
</evidence>
<sequence length="346" mass="37820">MWIDLRSDTVTQPTEVMRQAMARAEVGDDVYGDDPTVNRLELLASEILGKEAALFVPSGTFGNQLAIMTHTQRGDEILLGEECHILMHEVGGAAVLSGVQTRSFPTNMGRVDINKLEKMIRGLDIHFPNTGLICMENAHSSGTAVPVENMKAVYNLAKSKEIPVHIDGARIFNAAVSLEVDVKEIAACGDSVNVCLSKGLCAPVGSILVGSYDFILKARKNRKLMGGGLRQAGILAAAGIIALTEMASRLGEDHKNARYLADRLEEIESCHVNRDRLDINMVFFTLSESVISESALITGLNSEKIRVNGQEDGEYRFVTNYGVSIEDIDQLVQTMKNIIVNYSHDR</sequence>
<feature type="domain" description="Aromatic amino acid beta-eliminating lyase/threonine aldolase" evidence="6">
    <location>
        <begin position="4"/>
        <end position="284"/>
    </location>
</feature>
<dbReference type="GO" id="GO:0006545">
    <property type="term" value="P:glycine biosynthetic process"/>
    <property type="evidence" value="ECO:0007669"/>
    <property type="project" value="TreeGrafter"/>
</dbReference>
<reference evidence="7 8" key="1">
    <citation type="submission" date="2019-03" db="EMBL/GenBank/DDBJ databases">
        <title>Draft Genome Sequence of Desulfosporosinus fructosivorans Strain 63.6F, Isolated from Marine Sediment in the Baltic Sea.</title>
        <authorList>
            <person name="Hausmann B."/>
            <person name="Vandieken V."/>
            <person name="Pjevac P."/>
            <person name="Schreck K."/>
            <person name="Herbold C.W."/>
            <person name="Loy A."/>
        </authorList>
    </citation>
    <scope>NUCLEOTIDE SEQUENCE [LARGE SCALE GENOMIC DNA]</scope>
    <source>
        <strain evidence="7 8">63.6F</strain>
    </source>
</reference>
<protein>
    <submittedName>
        <fullName evidence="7">Low-specificity L-threonine aldolase</fullName>
        <ecNumber evidence="7">4.1.2.48</ecNumber>
    </submittedName>
</protein>
<dbReference type="InterPro" id="IPR001597">
    <property type="entry name" value="ArAA_b-elim_lyase/Thr_aldolase"/>
</dbReference>
<name>A0A4Z0RAF6_9FIRM</name>
<dbReference type="GO" id="GO:0006567">
    <property type="term" value="P:L-threonine catabolic process"/>
    <property type="evidence" value="ECO:0007669"/>
    <property type="project" value="TreeGrafter"/>
</dbReference>
<comment type="similarity">
    <text evidence="2">Belongs to the threonine aldolase family.</text>
</comment>
<dbReference type="EMBL" id="SPQQ01000002">
    <property type="protein sequence ID" value="TGE39424.1"/>
    <property type="molecule type" value="Genomic_DNA"/>
</dbReference>
<organism evidence="7 8">
    <name type="scientific">Desulfosporosinus fructosivorans</name>
    <dbReference type="NCBI Taxonomy" id="2018669"/>
    <lineage>
        <taxon>Bacteria</taxon>
        <taxon>Bacillati</taxon>
        <taxon>Bacillota</taxon>
        <taxon>Clostridia</taxon>
        <taxon>Eubacteriales</taxon>
        <taxon>Desulfitobacteriaceae</taxon>
        <taxon>Desulfosporosinus</taxon>
    </lineage>
</organism>
<dbReference type="AlphaFoldDB" id="A0A4Z0RAF6"/>
<evidence type="ECO:0000256" key="5">
    <source>
        <dbReference type="PIRSR" id="PIRSR017617-1"/>
    </source>
</evidence>
<gene>
    <name evidence="7" type="primary">ltaE</name>
    <name evidence="7" type="ORF">E4K67_06920</name>
</gene>
<dbReference type="EC" id="4.1.2.48" evidence="7"/>
<dbReference type="InterPro" id="IPR015422">
    <property type="entry name" value="PyrdxlP-dep_Trfase_small"/>
</dbReference>
<dbReference type="NCBIfam" id="NF041359">
    <property type="entry name" value="GntG_guanitoxin"/>
    <property type="match status" value="1"/>
</dbReference>
<dbReference type="Gene3D" id="3.90.1150.10">
    <property type="entry name" value="Aspartate Aminotransferase, domain 1"/>
    <property type="match status" value="1"/>
</dbReference>
<dbReference type="NCBIfam" id="NF007825">
    <property type="entry name" value="PRK10534.1"/>
    <property type="match status" value="1"/>
</dbReference>
<dbReference type="Pfam" id="PF01212">
    <property type="entry name" value="Beta_elim_lyase"/>
    <property type="match status" value="1"/>
</dbReference>
<keyword evidence="4 7" id="KW-0456">Lyase</keyword>